<evidence type="ECO:0000256" key="1">
    <source>
        <dbReference type="SAM" id="MobiDB-lite"/>
    </source>
</evidence>
<dbReference type="Pfam" id="PF08578">
    <property type="entry name" value="DUF1765"/>
    <property type="match status" value="1"/>
</dbReference>
<feature type="compositionally biased region" description="Low complexity" evidence="1">
    <location>
        <begin position="126"/>
        <end position="139"/>
    </location>
</feature>
<reference evidence="2" key="1">
    <citation type="journal article" date="2020" name="Stud. Mycol.">
        <title>101 Dothideomycetes genomes: a test case for predicting lifestyles and emergence of pathogens.</title>
        <authorList>
            <person name="Haridas S."/>
            <person name="Albert R."/>
            <person name="Binder M."/>
            <person name="Bloem J."/>
            <person name="Labutti K."/>
            <person name="Salamov A."/>
            <person name="Andreopoulos B."/>
            <person name="Baker S."/>
            <person name="Barry K."/>
            <person name="Bills G."/>
            <person name="Bluhm B."/>
            <person name="Cannon C."/>
            <person name="Castanera R."/>
            <person name="Culley D."/>
            <person name="Daum C."/>
            <person name="Ezra D."/>
            <person name="Gonzalez J."/>
            <person name="Henrissat B."/>
            <person name="Kuo A."/>
            <person name="Liang C."/>
            <person name="Lipzen A."/>
            <person name="Lutzoni F."/>
            <person name="Magnuson J."/>
            <person name="Mondo S."/>
            <person name="Nolan M."/>
            <person name="Ohm R."/>
            <person name="Pangilinan J."/>
            <person name="Park H.-J."/>
            <person name="Ramirez L."/>
            <person name="Alfaro M."/>
            <person name="Sun H."/>
            <person name="Tritt A."/>
            <person name="Yoshinaga Y."/>
            <person name="Zwiers L.-H."/>
            <person name="Turgeon B."/>
            <person name="Goodwin S."/>
            <person name="Spatafora J."/>
            <person name="Crous P."/>
            <person name="Grigoriev I."/>
        </authorList>
    </citation>
    <scope>NUCLEOTIDE SEQUENCE</scope>
    <source>
        <strain evidence="2">CBS 262.69</strain>
    </source>
</reference>
<feature type="compositionally biased region" description="Basic and acidic residues" evidence="1">
    <location>
        <begin position="31"/>
        <end position="40"/>
    </location>
</feature>
<dbReference type="Proteomes" id="UP000799640">
    <property type="component" value="Unassembled WGS sequence"/>
</dbReference>
<gene>
    <name evidence="2" type="ORF">EJ06DRAFT_483960</name>
</gene>
<feature type="compositionally biased region" description="Basic residues" evidence="1">
    <location>
        <begin position="186"/>
        <end position="195"/>
    </location>
</feature>
<feature type="region of interest" description="Disordered" evidence="1">
    <location>
        <begin position="31"/>
        <end position="246"/>
    </location>
</feature>
<proteinExistence type="predicted"/>
<evidence type="ECO:0000313" key="3">
    <source>
        <dbReference type="Proteomes" id="UP000799640"/>
    </source>
</evidence>
<evidence type="ECO:0000313" key="2">
    <source>
        <dbReference type="EMBL" id="KAF2396203.1"/>
    </source>
</evidence>
<dbReference type="EMBL" id="ML996708">
    <property type="protein sequence ID" value="KAF2396203.1"/>
    <property type="molecule type" value="Genomic_DNA"/>
</dbReference>
<dbReference type="InterPro" id="IPR013887">
    <property type="entry name" value="UPF0592"/>
</dbReference>
<dbReference type="AlphaFoldDB" id="A0A6G1HJG4"/>
<feature type="region of interest" description="Disordered" evidence="1">
    <location>
        <begin position="894"/>
        <end position="915"/>
    </location>
</feature>
<feature type="compositionally biased region" description="Polar residues" evidence="1">
    <location>
        <begin position="212"/>
        <end position="235"/>
    </location>
</feature>
<dbReference type="PANTHER" id="PTHR37988">
    <property type="entry name" value="UPF0592 MEMBRANE PROTEIN C7D4.03C"/>
    <property type="match status" value="1"/>
</dbReference>
<protein>
    <submittedName>
        <fullName evidence="2">DUF1765-domain-containing protein</fullName>
    </submittedName>
</protein>
<dbReference type="PANTHER" id="PTHR37988:SF1">
    <property type="entry name" value="UPF0592 MEMBRANE PROTEIN C7D4.03C"/>
    <property type="match status" value="1"/>
</dbReference>
<feature type="compositionally biased region" description="Low complexity" evidence="1">
    <location>
        <begin position="109"/>
        <end position="119"/>
    </location>
</feature>
<accession>A0A6G1HJG4</accession>
<dbReference type="OrthoDB" id="296767at2759"/>
<name>A0A6G1HJG4_9PEZI</name>
<keyword evidence="3" id="KW-1185">Reference proteome</keyword>
<sequence length="1089" mass="122407">MNLPRAASYTYLPSVQNSLFKEPETVTIKDLFPESNERGRGSKKTVVAESGYGSATPTDPNDEKVEARLTTLRQDLPKIVPVSSIAGKTEPASVPVLPQTPGRDDSSEPSPRASRTLSSRLRRRSWLPNSRSPSPRKSSMTSDDSPVEPPGSSWSFGSSRRSATRNTIIEGDETASRSRSSSLSRHLSKKLKKQRPLSTIADTMPSGVPTRPSLSATNIHKSFSSDRLTTPSSFMRSADSVPPMPRLDSRERFHKFKAATRKKDELWTVFRNLDAEYQKFHSKPTALKPNVVRTSLLPFLKNYQSHPSDRKVRPEDLDRRTNILNKWWCGLLELLDGKNGQSLSGTDRPVILDAIIGLMERTEWRLSTAPFASLERKLSNSNSRTESSTSLSSEGSDFLTESVHHNVRNTFTQNLISQMSFVVEKMCQRTAPASLVAFCGKTCAYAFFFCPGVAEILVRLWNPVMDLLHRVVSECGIARSANLTETSKRMADLFPTSLSSLQFTTLSATYRNLRKPAPVPIGTHHLPWNGQWVSRWTGKDSDLFYIFAKYYYQLVVEYLPPDATRLERLCAPGIIFVNAQLLANLDATVHRHVAPTPMMDTDGPSNITFDDVLSDPDSTAPPLALSLMSNAARMMSENRLVMLVRDVLNGTNSCPDMVRQMFAECFGDLLKAVARKTSIYDQNACYTLCDLLEETITLLARYESQGTSVLSRLDWSFWFDVWQKMILSDNTSTEIRLYTLLYTLWTPIAAEPERRRKLCLTFLLDERFFQSRFNHWCPMVRAYFMRLLCWRVARFDGDLHECELEILDTLQARLNMTYGYYLYQRQIAGHSYIVPPSTAPCNPAPGKRLVIVRTDSPLAGPRHNGVPLISFDGIFSQPMSSSYKRNSNSDSFGTLELRPLSGGSSGTSDSDADADEVAGKKWGLLRTIIGPSKNRGKSRSPNRAAVNGVSTANGVRITHVQPDTKSDQPTHRPFSFKFTLDSIDRFDRGMRQPGAMRLGVPRLPVPARKNMLRLRGQNEGDRPEVESAEPRSVEEKRWSTYSGRALAEWMLVIGECQSFFERRRSEGVPDYRWVETPVLGVEAFRKVGA</sequence>
<organism evidence="2 3">
    <name type="scientific">Trichodelitschia bisporula</name>
    <dbReference type="NCBI Taxonomy" id="703511"/>
    <lineage>
        <taxon>Eukaryota</taxon>
        <taxon>Fungi</taxon>
        <taxon>Dikarya</taxon>
        <taxon>Ascomycota</taxon>
        <taxon>Pezizomycotina</taxon>
        <taxon>Dothideomycetes</taxon>
        <taxon>Dothideomycetes incertae sedis</taxon>
        <taxon>Phaeotrichales</taxon>
        <taxon>Phaeotrichaceae</taxon>
        <taxon>Trichodelitschia</taxon>
    </lineage>
</organism>
<feature type="compositionally biased region" description="Low complexity" evidence="1">
    <location>
        <begin position="151"/>
        <end position="161"/>
    </location>
</feature>